<keyword evidence="2" id="KW-1185">Reference proteome</keyword>
<sequence>MCISIGVSSQSQVDLAAAAKIPVDISEAWDNKVRDGTVRICVLRLGICTGEDIGSG</sequence>
<dbReference type="EMBL" id="KN822061">
    <property type="protein sequence ID" value="KIM60550.1"/>
    <property type="molecule type" value="Genomic_DNA"/>
</dbReference>
<evidence type="ECO:0000313" key="2">
    <source>
        <dbReference type="Proteomes" id="UP000053989"/>
    </source>
</evidence>
<dbReference type="Proteomes" id="UP000053989">
    <property type="component" value="Unassembled WGS sequence"/>
</dbReference>
<dbReference type="InParanoid" id="A0A0C3DIM8"/>
<proteinExistence type="predicted"/>
<reference evidence="2" key="2">
    <citation type="submission" date="2015-01" db="EMBL/GenBank/DDBJ databases">
        <title>Evolutionary Origins and Diversification of the Mycorrhizal Mutualists.</title>
        <authorList>
            <consortium name="DOE Joint Genome Institute"/>
            <consortium name="Mycorrhizal Genomics Consortium"/>
            <person name="Kohler A."/>
            <person name="Kuo A."/>
            <person name="Nagy L.G."/>
            <person name="Floudas D."/>
            <person name="Copeland A."/>
            <person name="Barry K.W."/>
            <person name="Cichocki N."/>
            <person name="Veneault-Fourrey C."/>
            <person name="LaButti K."/>
            <person name="Lindquist E.A."/>
            <person name="Lipzen A."/>
            <person name="Lundell T."/>
            <person name="Morin E."/>
            <person name="Murat C."/>
            <person name="Riley R."/>
            <person name="Ohm R."/>
            <person name="Sun H."/>
            <person name="Tunlid A."/>
            <person name="Henrissat B."/>
            <person name="Grigoriev I.V."/>
            <person name="Hibbett D.S."/>
            <person name="Martin F."/>
        </authorList>
    </citation>
    <scope>NUCLEOTIDE SEQUENCE [LARGE SCALE GENOMIC DNA]</scope>
    <source>
        <strain evidence="2">Foug A</strain>
    </source>
</reference>
<protein>
    <submittedName>
        <fullName evidence="1">Uncharacterized protein</fullName>
    </submittedName>
</protein>
<gene>
    <name evidence="1" type="ORF">SCLCIDRAFT_1216819</name>
</gene>
<name>A0A0C3DIM8_9AGAM</name>
<dbReference type="HOGENOM" id="CLU_3015543_0_0_1"/>
<accession>A0A0C3DIM8</accession>
<reference evidence="1 2" key="1">
    <citation type="submission" date="2014-04" db="EMBL/GenBank/DDBJ databases">
        <authorList>
            <consortium name="DOE Joint Genome Institute"/>
            <person name="Kuo A."/>
            <person name="Kohler A."/>
            <person name="Nagy L.G."/>
            <person name="Floudas D."/>
            <person name="Copeland A."/>
            <person name="Barry K.W."/>
            <person name="Cichocki N."/>
            <person name="Veneault-Fourrey C."/>
            <person name="LaButti K."/>
            <person name="Lindquist E.A."/>
            <person name="Lipzen A."/>
            <person name="Lundell T."/>
            <person name="Morin E."/>
            <person name="Murat C."/>
            <person name="Sun H."/>
            <person name="Tunlid A."/>
            <person name="Henrissat B."/>
            <person name="Grigoriev I.V."/>
            <person name="Hibbett D.S."/>
            <person name="Martin F."/>
            <person name="Nordberg H.P."/>
            <person name="Cantor M.N."/>
            <person name="Hua S.X."/>
        </authorList>
    </citation>
    <scope>NUCLEOTIDE SEQUENCE [LARGE SCALE GENOMIC DNA]</scope>
    <source>
        <strain evidence="1 2">Foug A</strain>
    </source>
</reference>
<dbReference type="AlphaFoldDB" id="A0A0C3DIM8"/>
<organism evidence="1 2">
    <name type="scientific">Scleroderma citrinum Foug A</name>
    <dbReference type="NCBI Taxonomy" id="1036808"/>
    <lineage>
        <taxon>Eukaryota</taxon>
        <taxon>Fungi</taxon>
        <taxon>Dikarya</taxon>
        <taxon>Basidiomycota</taxon>
        <taxon>Agaricomycotina</taxon>
        <taxon>Agaricomycetes</taxon>
        <taxon>Agaricomycetidae</taxon>
        <taxon>Boletales</taxon>
        <taxon>Sclerodermatineae</taxon>
        <taxon>Sclerodermataceae</taxon>
        <taxon>Scleroderma</taxon>
    </lineage>
</organism>
<evidence type="ECO:0000313" key="1">
    <source>
        <dbReference type="EMBL" id="KIM60550.1"/>
    </source>
</evidence>